<organism evidence="7 8">
    <name type="scientific">Penicillium brasilianum</name>
    <dbReference type="NCBI Taxonomy" id="104259"/>
    <lineage>
        <taxon>Eukaryota</taxon>
        <taxon>Fungi</taxon>
        <taxon>Dikarya</taxon>
        <taxon>Ascomycota</taxon>
        <taxon>Pezizomycotina</taxon>
        <taxon>Eurotiomycetes</taxon>
        <taxon>Eurotiomycetidae</taxon>
        <taxon>Eurotiales</taxon>
        <taxon>Aspergillaceae</taxon>
        <taxon>Penicillium</taxon>
    </lineage>
</organism>
<dbReference type="SMART" id="SM00614">
    <property type="entry name" value="ZnF_BED"/>
    <property type="match status" value="1"/>
</dbReference>
<evidence type="ECO:0000256" key="1">
    <source>
        <dbReference type="ARBA" id="ARBA00004123"/>
    </source>
</evidence>
<evidence type="ECO:0000313" key="7">
    <source>
        <dbReference type="EMBL" id="CEJ62820.1"/>
    </source>
</evidence>
<dbReference type="InterPro" id="IPR012337">
    <property type="entry name" value="RNaseH-like_sf"/>
</dbReference>
<evidence type="ECO:0008006" key="9">
    <source>
        <dbReference type="Google" id="ProtNLM"/>
    </source>
</evidence>
<evidence type="ECO:0000256" key="6">
    <source>
        <dbReference type="SAM" id="SignalP"/>
    </source>
</evidence>
<feature type="signal peptide" evidence="6">
    <location>
        <begin position="1"/>
        <end position="17"/>
    </location>
</feature>
<protein>
    <recommendedName>
        <fullName evidence="9">BED-type domain-containing protein</fullName>
    </recommendedName>
</protein>
<evidence type="ECO:0000313" key="8">
    <source>
        <dbReference type="Proteomes" id="UP000042958"/>
    </source>
</evidence>
<keyword evidence="4" id="KW-0862">Zinc</keyword>
<feature type="chain" id="PRO_5002522984" description="BED-type domain-containing protein" evidence="6">
    <location>
        <begin position="18"/>
        <end position="480"/>
    </location>
</feature>
<dbReference type="SUPFAM" id="SSF53098">
    <property type="entry name" value="Ribonuclease H-like"/>
    <property type="match status" value="1"/>
</dbReference>
<gene>
    <name evidence="7" type="ORF">PMG11_11306</name>
</gene>
<dbReference type="PANTHER" id="PTHR46481:SF10">
    <property type="entry name" value="ZINC FINGER BED DOMAIN-CONTAINING PROTEIN 39"/>
    <property type="match status" value="1"/>
</dbReference>
<dbReference type="OrthoDB" id="4364441at2759"/>
<comment type="subcellular location">
    <subcellularLocation>
        <location evidence="1">Nucleus</location>
    </subcellularLocation>
</comment>
<sequence>MMILCLHALFAASTVLSLRSQQTEVGSSQLSLFDSEPDDLSFITSSNCPATPSTSWQVDCFSFVQPSVPSSVAPDPLERFQRVGPGRRGQFFLYSGMNHSDWVDWWLETDYGSNNKITWESQHGSASETWKQFEQVAHTGTGSPKVMCKRCDAILEHPYATKKDANGRVGRHGTTTITRHLQTLTCQKATGVRQQRGRLKGFLHSQGHPADRPFSQEAWEDKLLQFITINRLPSNLVEHPTFRDLISHSQSAPTPSLPTIQSADTIRRRLSVRVKERQRDTLGLLPEHAKISVALDCWTSPFGQAFMAITGYFIDADWVYREVLLGFKPLHGTHSGANLSAVLMKTLTEHGIVDRVFGLTTDNASNNKTLVDTLQQSLSGDVNVIRVPCLAHVIQLSLNQLLDRLKAVPLNDTTETTWTDRQVNLAKANAQSREISHTLNKARYLAIYIRGSPQRRELFTAVQPLGQGLMPIQDVRTRGY</sequence>
<proteinExistence type="predicted"/>
<evidence type="ECO:0000256" key="3">
    <source>
        <dbReference type="ARBA" id="ARBA00022771"/>
    </source>
</evidence>
<dbReference type="STRING" id="104259.A0A0F7U4W9"/>
<dbReference type="AlphaFoldDB" id="A0A0F7U4W9"/>
<keyword evidence="8" id="KW-1185">Reference proteome</keyword>
<evidence type="ECO:0000256" key="5">
    <source>
        <dbReference type="ARBA" id="ARBA00023242"/>
    </source>
</evidence>
<dbReference type="GO" id="GO:0008270">
    <property type="term" value="F:zinc ion binding"/>
    <property type="evidence" value="ECO:0007669"/>
    <property type="project" value="UniProtKB-KW"/>
</dbReference>
<evidence type="ECO:0000256" key="2">
    <source>
        <dbReference type="ARBA" id="ARBA00022723"/>
    </source>
</evidence>
<reference evidence="8" key="1">
    <citation type="journal article" date="2015" name="Genome Announc.">
        <title>Draft genome sequence of the fungus Penicillium brasilianum MG11.</title>
        <authorList>
            <person name="Horn F."/>
            <person name="Linde J."/>
            <person name="Mattern D.J."/>
            <person name="Walther G."/>
            <person name="Guthke R."/>
            <person name="Brakhage A.A."/>
            <person name="Valiante V."/>
        </authorList>
    </citation>
    <scope>NUCLEOTIDE SEQUENCE [LARGE SCALE GENOMIC DNA]</scope>
    <source>
        <strain evidence="8">MG11</strain>
    </source>
</reference>
<dbReference type="GO" id="GO:0005634">
    <property type="term" value="C:nucleus"/>
    <property type="evidence" value="ECO:0007669"/>
    <property type="project" value="UniProtKB-SubCell"/>
</dbReference>
<keyword evidence="5" id="KW-0539">Nucleus</keyword>
<keyword evidence="3" id="KW-0863">Zinc-finger</keyword>
<dbReference type="EMBL" id="CDHK01000024">
    <property type="protein sequence ID" value="CEJ62820.1"/>
    <property type="molecule type" value="Genomic_DNA"/>
</dbReference>
<dbReference type="InterPro" id="IPR052035">
    <property type="entry name" value="ZnF_BED_domain_contain"/>
</dbReference>
<name>A0A0F7U4W9_PENBI</name>
<evidence type="ECO:0000256" key="4">
    <source>
        <dbReference type="ARBA" id="ARBA00022833"/>
    </source>
</evidence>
<keyword evidence="2" id="KW-0479">Metal-binding</keyword>
<keyword evidence="6" id="KW-0732">Signal</keyword>
<dbReference type="Proteomes" id="UP000042958">
    <property type="component" value="Unassembled WGS sequence"/>
</dbReference>
<dbReference type="PANTHER" id="PTHR46481">
    <property type="entry name" value="ZINC FINGER BED DOMAIN-CONTAINING PROTEIN 4"/>
    <property type="match status" value="1"/>
</dbReference>
<accession>A0A0F7U4W9</accession>